<accession>A0A1I3DE04</accession>
<dbReference type="STRING" id="425504.SAMN05216206_0472"/>
<dbReference type="RefSeq" id="WP_279626722.1">
    <property type="nucleotide sequence ID" value="NZ_CAXBNE010000043.1"/>
</dbReference>
<dbReference type="Proteomes" id="UP000243606">
    <property type="component" value="Unassembled WGS sequence"/>
</dbReference>
<evidence type="ECO:0000256" key="1">
    <source>
        <dbReference type="SAM" id="MobiDB-lite"/>
    </source>
</evidence>
<dbReference type="EMBL" id="FOQL01000001">
    <property type="protein sequence ID" value="SFH84876.1"/>
    <property type="molecule type" value="Genomic_DNA"/>
</dbReference>
<name>A0A1I3DE04_9PSED</name>
<feature type="compositionally biased region" description="Basic and acidic residues" evidence="1">
    <location>
        <begin position="19"/>
        <end position="28"/>
    </location>
</feature>
<reference evidence="3" key="1">
    <citation type="submission" date="2016-10" db="EMBL/GenBank/DDBJ databases">
        <authorList>
            <person name="Varghese N."/>
            <person name="Submissions S."/>
        </authorList>
    </citation>
    <scope>NUCLEOTIDE SEQUENCE [LARGE SCALE GENOMIC DNA]</scope>
    <source>
        <strain evidence="3">LMG 24016</strain>
    </source>
</reference>
<protein>
    <submittedName>
        <fullName evidence="2">Uncharacterized protein</fullName>
    </submittedName>
</protein>
<organism evidence="2 3">
    <name type="scientific">Pseudomonas guineae</name>
    <dbReference type="NCBI Taxonomy" id="425504"/>
    <lineage>
        <taxon>Bacteria</taxon>
        <taxon>Pseudomonadati</taxon>
        <taxon>Pseudomonadota</taxon>
        <taxon>Gammaproteobacteria</taxon>
        <taxon>Pseudomonadales</taxon>
        <taxon>Pseudomonadaceae</taxon>
        <taxon>Pseudomonas</taxon>
    </lineage>
</organism>
<feature type="region of interest" description="Disordered" evidence="1">
    <location>
        <begin position="1"/>
        <end position="43"/>
    </location>
</feature>
<evidence type="ECO:0000313" key="3">
    <source>
        <dbReference type="Proteomes" id="UP000243606"/>
    </source>
</evidence>
<keyword evidence="3" id="KW-1185">Reference proteome</keyword>
<proteinExistence type="predicted"/>
<sequence>MSKGMDSKKQLKKKPLKTASEKRLDKKDKHGAKTLLGSHATNA</sequence>
<evidence type="ECO:0000313" key="2">
    <source>
        <dbReference type="EMBL" id="SFH84876.1"/>
    </source>
</evidence>
<gene>
    <name evidence="2" type="ORF">SAMN05216206_0472</name>
</gene>
<dbReference type="AlphaFoldDB" id="A0A1I3DE04"/>